<dbReference type="Pfam" id="PF18423">
    <property type="entry name" value="zf_CopZ"/>
    <property type="match status" value="1"/>
</dbReference>
<dbReference type="InterPro" id="IPR041854">
    <property type="entry name" value="BFD-like_2Fe2S-bd_dom_sf"/>
</dbReference>
<dbReference type="EMBL" id="UOFR01000076">
    <property type="protein sequence ID" value="VAX00523.1"/>
    <property type="molecule type" value="Genomic_DNA"/>
</dbReference>
<dbReference type="InterPro" id="IPR040890">
    <property type="entry name" value="Znf_CopZ"/>
</dbReference>
<dbReference type="AlphaFoldDB" id="A0A3B1AKF3"/>
<accession>A0A3B1AKF3</accession>
<dbReference type="Gene3D" id="1.10.10.1100">
    <property type="entry name" value="BFD-like [2Fe-2S]-binding domain"/>
    <property type="match status" value="1"/>
</dbReference>
<evidence type="ECO:0000313" key="2">
    <source>
        <dbReference type="EMBL" id="VAX00523.1"/>
    </source>
</evidence>
<organism evidence="2">
    <name type="scientific">hydrothermal vent metagenome</name>
    <dbReference type="NCBI Taxonomy" id="652676"/>
    <lineage>
        <taxon>unclassified sequences</taxon>
        <taxon>metagenomes</taxon>
        <taxon>ecological metagenomes</taxon>
    </lineage>
</organism>
<dbReference type="Gene3D" id="2.20.25.270">
    <property type="match status" value="1"/>
</dbReference>
<evidence type="ECO:0000259" key="1">
    <source>
        <dbReference type="Pfam" id="PF18423"/>
    </source>
</evidence>
<dbReference type="CDD" id="cd10141">
    <property type="entry name" value="CopZ-like_Fer2_BFD-like"/>
    <property type="match status" value="1"/>
</dbReference>
<feature type="domain" description="CopZ zinc binding" evidence="1">
    <location>
        <begin position="22"/>
        <end position="82"/>
    </location>
</feature>
<dbReference type="NCBIfam" id="NF047645">
    <property type="entry name" value="CopZ_Nterm_CC"/>
    <property type="match status" value="1"/>
</dbReference>
<protein>
    <recommendedName>
        <fullName evidence="1">CopZ zinc binding domain-containing protein</fullName>
    </recommendedName>
</protein>
<name>A0A3B1AKF3_9ZZZZ</name>
<gene>
    <name evidence="2" type="ORF">MNBD_GAMMA21-128</name>
</gene>
<sequence length="146" mass="15857">MSDCCNVDSEANQNVRSKTVNSICPVCGQRSKSVSLKTVLHHVKQVWASKLSDQQYYFCHTPECNVVYFAAATSIITKSEIRSLIGSQEQSADALVCFCFGVSKAEAANNKDIKAFVITQTKASLCSCATANPSGRCCLKDFPKTT</sequence>
<proteinExistence type="predicted"/>
<reference evidence="2" key="1">
    <citation type="submission" date="2018-06" db="EMBL/GenBank/DDBJ databases">
        <authorList>
            <person name="Zhirakovskaya E."/>
        </authorList>
    </citation>
    <scope>NUCLEOTIDE SEQUENCE</scope>
</reference>